<dbReference type="EMBL" id="BOPB01000031">
    <property type="protein sequence ID" value="GIJ24229.1"/>
    <property type="molecule type" value="Genomic_DNA"/>
</dbReference>
<keyword evidence="3" id="KW-1185">Reference proteome</keyword>
<gene>
    <name evidence="2" type="ORF">Vlu01_48530</name>
</gene>
<evidence type="ECO:0000313" key="2">
    <source>
        <dbReference type="EMBL" id="GIJ24229.1"/>
    </source>
</evidence>
<dbReference type="RefSeq" id="WP_204003618.1">
    <property type="nucleotide sequence ID" value="NZ_BOPB01000031.1"/>
</dbReference>
<keyword evidence="1" id="KW-1133">Transmembrane helix</keyword>
<feature type="transmembrane region" description="Helical" evidence="1">
    <location>
        <begin position="91"/>
        <end position="112"/>
    </location>
</feature>
<dbReference type="Proteomes" id="UP000643165">
    <property type="component" value="Unassembled WGS sequence"/>
</dbReference>
<comment type="caution">
    <text evidence="2">The sequence shown here is derived from an EMBL/GenBank/DDBJ whole genome shotgun (WGS) entry which is preliminary data.</text>
</comment>
<evidence type="ECO:0000313" key="3">
    <source>
        <dbReference type="Proteomes" id="UP000643165"/>
    </source>
</evidence>
<feature type="transmembrane region" description="Helical" evidence="1">
    <location>
        <begin position="118"/>
        <end position="138"/>
    </location>
</feature>
<evidence type="ECO:0000256" key="1">
    <source>
        <dbReference type="SAM" id="Phobius"/>
    </source>
</evidence>
<keyword evidence="1" id="KW-0812">Transmembrane</keyword>
<feature type="transmembrane region" description="Helical" evidence="1">
    <location>
        <begin position="175"/>
        <end position="200"/>
    </location>
</feature>
<protein>
    <submittedName>
        <fullName evidence="2">Uncharacterized protein</fullName>
    </submittedName>
</protein>
<keyword evidence="1" id="KW-0472">Membrane</keyword>
<feature type="transmembrane region" description="Helical" evidence="1">
    <location>
        <begin position="231"/>
        <end position="254"/>
    </location>
</feature>
<name>A0ABQ4J271_9ACTN</name>
<accession>A0ABQ4J271</accession>
<sequence>MNTTPHTQAGSHEVWQRPFVQAHQKWCNDFVLELRMRDVPGPVIGERLGEVEAHCAEIGETPAEAFGDPTDYARQLDAEGSPARVSGTWKITVLSAAQVLALLVGTAAVTPWARGEQFSYNVVQLACLTFFVLVLLSLPKLLAPLLRHPWAVGVPLGLLMPLVAVGAAVSGELNLPAVLTLPAAVISIGLFVVVLVLALVEHRELTRDVDDNLVTSPLAPASEARGKRARWIVLVPSYAIPVAYLVLATFSWILA</sequence>
<reference evidence="2 3" key="1">
    <citation type="submission" date="2021-01" db="EMBL/GenBank/DDBJ databases">
        <title>Whole genome shotgun sequence of Verrucosispora lutea NBRC 106530.</title>
        <authorList>
            <person name="Komaki H."/>
            <person name="Tamura T."/>
        </authorList>
    </citation>
    <scope>NUCLEOTIDE SEQUENCE [LARGE SCALE GENOMIC DNA]</scope>
    <source>
        <strain evidence="2 3">NBRC 106530</strain>
    </source>
</reference>
<organism evidence="2 3">
    <name type="scientific">Micromonospora lutea</name>
    <dbReference type="NCBI Taxonomy" id="419825"/>
    <lineage>
        <taxon>Bacteria</taxon>
        <taxon>Bacillati</taxon>
        <taxon>Actinomycetota</taxon>
        <taxon>Actinomycetes</taxon>
        <taxon>Micromonosporales</taxon>
        <taxon>Micromonosporaceae</taxon>
        <taxon>Micromonospora</taxon>
    </lineage>
</organism>
<proteinExistence type="predicted"/>
<feature type="transmembrane region" description="Helical" evidence="1">
    <location>
        <begin position="150"/>
        <end position="169"/>
    </location>
</feature>